<dbReference type="Gene3D" id="1.10.10.10">
    <property type="entry name" value="Winged helix-like DNA-binding domain superfamily/Winged helix DNA-binding domain"/>
    <property type="match status" value="1"/>
</dbReference>
<name>A0A4Y8UJS0_9GAMM</name>
<dbReference type="Pfam" id="PF00126">
    <property type="entry name" value="HTH_1"/>
    <property type="match status" value="1"/>
</dbReference>
<keyword evidence="4" id="KW-0804">Transcription</keyword>
<dbReference type="FunFam" id="3.40.190.290:FF:000001">
    <property type="entry name" value="Transcriptional regulator, LysR family"/>
    <property type="match status" value="1"/>
</dbReference>
<dbReference type="InterPro" id="IPR000847">
    <property type="entry name" value="LysR_HTH_N"/>
</dbReference>
<dbReference type="GO" id="GO:0043565">
    <property type="term" value="F:sequence-specific DNA binding"/>
    <property type="evidence" value="ECO:0007669"/>
    <property type="project" value="TreeGrafter"/>
</dbReference>
<sequence>MDLFAAMRIFVRVTDKMSFSAAAEELDISSSSVSKQIAQLEQRVGAKLLQRTTRRLSLTEVGEAYYQQCLAVLREVDESDNLVSQLQGAPRGTLKINCNMTFGQLLLSRAINEFMAVHGELQVDITLDDRMPDLVRDGFDLAIRIAEPVLPNSSLVARQIASVPLYIVASPHYLQQHGRPASAEQLLAHNCLVFVHASNADQWRVQCPNSDQSVKVAGDLRANNSLVARAAVVAGRGIANLAYFVIEEQVERGELERVFADAQPEVLSVYAIYPDRRYLSPKVSVFIEFLQQWLTQQLSRRWPGSEHS</sequence>
<keyword evidence="2" id="KW-0805">Transcription regulation</keyword>
<dbReference type="GO" id="GO:0003700">
    <property type="term" value="F:DNA-binding transcription factor activity"/>
    <property type="evidence" value="ECO:0007669"/>
    <property type="project" value="InterPro"/>
</dbReference>
<proteinExistence type="inferred from homology"/>
<evidence type="ECO:0000256" key="4">
    <source>
        <dbReference type="ARBA" id="ARBA00023163"/>
    </source>
</evidence>
<dbReference type="PANTHER" id="PTHR30537">
    <property type="entry name" value="HTH-TYPE TRANSCRIPTIONAL REGULATOR"/>
    <property type="match status" value="1"/>
</dbReference>
<gene>
    <name evidence="6" type="ORF">E3W66_01165</name>
</gene>
<evidence type="ECO:0000259" key="5">
    <source>
        <dbReference type="PROSITE" id="PS50931"/>
    </source>
</evidence>
<dbReference type="InterPro" id="IPR036390">
    <property type="entry name" value="WH_DNA-bd_sf"/>
</dbReference>
<comment type="similarity">
    <text evidence="1">Belongs to the LysR transcriptional regulatory family.</text>
</comment>
<comment type="caution">
    <text evidence="6">The sequence shown here is derived from an EMBL/GenBank/DDBJ whole genome shotgun (WGS) entry which is preliminary data.</text>
</comment>
<dbReference type="OrthoDB" id="5721010at2"/>
<feature type="domain" description="HTH lysR-type" evidence="5">
    <location>
        <begin position="1"/>
        <end position="59"/>
    </location>
</feature>
<dbReference type="InterPro" id="IPR058163">
    <property type="entry name" value="LysR-type_TF_proteobact-type"/>
</dbReference>
<evidence type="ECO:0000256" key="2">
    <source>
        <dbReference type="ARBA" id="ARBA00023015"/>
    </source>
</evidence>
<evidence type="ECO:0000256" key="1">
    <source>
        <dbReference type="ARBA" id="ARBA00009437"/>
    </source>
</evidence>
<dbReference type="EMBL" id="SPIA01000001">
    <property type="protein sequence ID" value="TFH68602.1"/>
    <property type="molecule type" value="Genomic_DNA"/>
</dbReference>
<dbReference type="CDD" id="cd08422">
    <property type="entry name" value="PBP2_CrgA_like"/>
    <property type="match status" value="1"/>
</dbReference>
<keyword evidence="3" id="KW-0238">DNA-binding</keyword>
<evidence type="ECO:0000313" key="7">
    <source>
        <dbReference type="Proteomes" id="UP000298133"/>
    </source>
</evidence>
<dbReference type="Proteomes" id="UP000298133">
    <property type="component" value="Unassembled WGS sequence"/>
</dbReference>
<dbReference type="PRINTS" id="PR00039">
    <property type="entry name" value="HTHLYSR"/>
</dbReference>
<dbReference type="SUPFAM" id="SSF53850">
    <property type="entry name" value="Periplasmic binding protein-like II"/>
    <property type="match status" value="1"/>
</dbReference>
<dbReference type="AlphaFoldDB" id="A0A4Y8UJS0"/>
<dbReference type="SUPFAM" id="SSF46785">
    <property type="entry name" value="Winged helix' DNA-binding domain"/>
    <property type="match status" value="1"/>
</dbReference>
<dbReference type="FunFam" id="1.10.10.10:FF:000001">
    <property type="entry name" value="LysR family transcriptional regulator"/>
    <property type="match status" value="1"/>
</dbReference>
<protein>
    <submittedName>
        <fullName evidence="6">LysR family transcriptional regulator</fullName>
    </submittedName>
</protein>
<evidence type="ECO:0000313" key="6">
    <source>
        <dbReference type="EMBL" id="TFH68602.1"/>
    </source>
</evidence>
<dbReference type="InterPro" id="IPR005119">
    <property type="entry name" value="LysR_subst-bd"/>
</dbReference>
<dbReference type="GO" id="GO:0006351">
    <property type="term" value="P:DNA-templated transcription"/>
    <property type="evidence" value="ECO:0007669"/>
    <property type="project" value="TreeGrafter"/>
</dbReference>
<organism evidence="6 7">
    <name type="scientific">Gammaproteobacteria bacterium LSUCC0057</name>
    <dbReference type="NCBI Taxonomy" id="2559237"/>
    <lineage>
        <taxon>Bacteria</taxon>
        <taxon>Pseudomonadati</taxon>
        <taxon>Pseudomonadota</taxon>
        <taxon>Gammaproteobacteria</taxon>
        <taxon>Cellvibrionales</taxon>
        <taxon>Porticoccaceae</taxon>
        <taxon>SAR92 clade</taxon>
    </lineage>
</organism>
<dbReference type="Pfam" id="PF03466">
    <property type="entry name" value="LysR_substrate"/>
    <property type="match status" value="1"/>
</dbReference>
<dbReference type="PROSITE" id="PS50931">
    <property type="entry name" value="HTH_LYSR"/>
    <property type="match status" value="1"/>
</dbReference>
<dbReference type="Gene3D" id="3.40.190.290">
    <property type="match status" value="1"/>
</dbReference>
<accession>A0A4Y8UJS0</accession>
<reference evidence="6 7" key="1">
    <citation type="submission" date="2019-03" db="EMBL/GenBank/DDBJ databases">
        <title>Draft genome of Gammaproteobacteria bacterium LSUCC0057, a member of the SAR92 clade.</title>
        <authorList>
            <person name="Lanclos V.C."/>
            <person name="Doiron C."/>
            <person name="Henson M.W."/>
            <person name="Thrash J.C."/>
        </authorList>
    </citation>
    <scope>NUCLEOTIDE SEQUENCE [LARGE SCALE GENOMIC DNA]</scope>
    <source>
        <strain evidence="6 7">LSUCC0057</strain>
    </source>
</reference>
<dbReference type="PANTHER" id="PTHR30537:SF5">
    <property type="entry name" value="HTH-TYPE TRANSCRIPTIONAL ACTIVATOR TTDR-RELATED"/>
    <property type="match status" value="1"/>
</dbReference>
<dbReference type="InterPro" id="IPR036388">
    <property type="entry name" value="WH-like_DNA-bd_sf"/>
</dbReference>
<keyword evidence="7" id="KW-1185">Reference proteome</keyword>
<evidence type="ECO:0000256" key="3">
    <source>
        <dbReference type="ARBA" id="ARBA00023125"/>
    </source>
</evidence>